<dbReference type="AlphaFoldDB" id="A0A8T1W9J1"/>
<gene>
    <name evidence="2" type="ORF">PHYPSEUDO_009189</name>
</gene>
<feature type="compositionally biased region" description="Basic and acidic residues" evidence="1">
    <location>
        <begin position="69"/>
        <end position="79"/>
    </location>
</feature>
<accession>A0A8T1W9J1</accession>
<sequence>MTKSVRWSTVTVYEFGVGLGGCAVPKNGGPSIGLARKPRCVWSTPLDDAALTERDDVAEDEPPRTTQGDAKKTKSDKPPRKQRRRKVRWLKPLERVTMLTKAGCSEKRIYRMMMESSEIAMSRRLTLRVLDI</sequence>
<dbReference type="Proteomes" id="UP000694044">
    <property type="component" value="Unassembled WGS sequence"/>
</dbReference>
<proteinExistence type="predicted"/>
<name>A0A8T1W9J1_9STRA</name>
<evidence type="ECO:0000313" key="2">
    <source>
        <dbReference type="EMBL" id="KAG7389931.1"/>
    </source>
</evidence>
<organism evidence="2 3">
    <name type="scientific">Phytophthora pseudosyringae</name>
    <dbReference type="NCBI Taxonomy" id="221518"/>
    <lineage>
        <taxon>Eukaryota</taxon>
        <taxon>Sar</taxon>
        <taxon>Stramenopiles</taxon>
        <taxon>Oomycota</taxon>
        <taxon>Peronosporomycetes</taxon>
        <taxon>Peronosporales</taxon>
        <taxon>Peronosporaceae</taxon>
        <taxon>Phytophthora</taxon>
    </lineage>
</organism>
<reference evidence="2" key="1">
    <citation type="submission" date="2021-02" db="EMBL/GenBank/DDBJ databases">
        <authorList>
            <person name="Palmer J.M."/>
        </authorList>
    </citation>
    <scope>NUCLEOTIDE SEQUENCE</scope>
    <source>
        <strain evidence="2">SCRP734</strain>
    </source>
</reference>
<protein>
    <submittedName>
        <fullName evidence="2">Uncharacterized protein</fullName>
    </submittedName>
</protein>
<evidence type="ECO:0000313" key="3">
    <source>
        <dbReference type="Proteomes" id="UP000694044"/>
    </source>
</evidence>
<feature type="region of interest" description="Disordered" evidence="1">
    <location>
        <begin position="51"/>
        <end position="87"/>
    </location>
</feature>
<dbReference type="OrthoDB" id="111462at2759"/>
<evidence type="ECO:0000256" key="1">
    <source>
        <dbReference type="SAM" id="MobiDB-lite"/>
    </source>
</evidence>
<keyword evidence="3" id="KW-1185">Reference proteome</keyword>
<comment type="caution">
    <text evidence="2">The sequence shown here is derived from an EMBL/GenBank/DDBJ whole genome shotgun (WGS) entry which is preliminary data.</text>
</comment>
<dbReference type="EMBL" id="JAGDFM010000038">
    <property type="protein sequence ID" value="KAG7389931.1"/>
    <property type="molecule type" value="Genomic_DNA"/>
</dbReference>